<evidence type="ECO:0000313" key="1">
    <source>
        <dbReference type="EMBL" id="GBP00413.1"/>
    </source>
</evidence>
<sequence>MLKPHTSFGCTNELHPQPIITASADVRGDNVRREDNGLLLITSLAENVRCFDEWTRKPAHFTLVCAHAHRSGRSGGAGFDPDRERIDR</sequence>
<dbReference type="Proteomes" id="UP000299102">
    <property type="component" value="Unassembled WGS sequence"/>
</dbReference>
<reference evidence="1 2" key="1">
    <citation type="journal article" date="2019" name="Commun. Biol.">
        <title>The bagworm genome reveals a unique fibroin gene that provides high tensile strength.</title>
        <authorList>
            <person name="Kono N."/>
            <person name="Nakamura H."/>
            <person name="Ohtoshi R."/>
            <person name="Tomita M."/>
            <person name="Numata K."/>
            <person name="Arakawa K."/>
        </authorList>
    </citation>
    <scope>NUCLEOTIDE SEQUENCE [LARGE SCALE GENOMIC DNA]</scope>
</reference>
<dbReference type="AlphaFoldDB" id="A0A4C1SE03"/>
<proteinExistence type="predicted"/>
<evidence type="ECO:0000313" key="2">
    <source>
        <dbReference type="Proteomes" id="UP000299102"/>
    </source>
</evidence>
<protein>
    <submittedName>
        <fullName evidence="1">Uncharacterized protein</fullName>
    </submittedName>
</protein>
<keyword evidence="2" id="KW-1185">Reference proteome</keyword>
<gene>
    <name evidence="1" type="ORF">EVAR_970_1</name>
</gene>
<dbReference type="EMBL" id="BGZK01000005">
    <property type="protein sequence ID" value="GBP00413.1"/>
    <property type="molecule type" value="Genomic_DNA"/>
</dbReference>
<comment type="caution">
    <text evidence="1">The sequence shown here is derived from an EMBL/GenBank/DDBJ whole genome shotgun (WGS) entry which is preliminary data.</text>
</comment>
<accession>A0A4C1SE03</accession>
<name>A0A4C1SE03_EUMVA</name>
<organism evidence="1 2">
    <name type="scientific">Eumeta variegata</name>
    <name type="common">Bagworm moth</name>
    <name type="synonym">Eumeta japonica</name>
    <dbReference type="NCBI Taxonomy" id="151549"/>
    <lineage>
        <taxon>Eukaryota</taxon>
        <taxon>Metazoa</taxon>
        <taxon>Ecdysozoa</taxon>
        <taxon>Arthropoda</taxon>
        <taxon>Hexapoda</taxon>
        <taxon>Insecta</taxon>
        <taxon>Pterygota</taxon>
        <taxon>Neoptera</taxon>
        <taxon>Endopterygota</taxon>
        <taxon>Lepidoptera</taxon>
        <taxon>Glossata</taxon>
        <taxon>Ditrysia</taxon>
        <taxon>Tineoidea</taxon>
        <taxon>Psychidae</taxon>
        <taxon>Oiketicinae</taxon>
        <taxon>Eumeta</taxon>
    </lineage>
</organism>